<dbReference type="GO" id="GO:0005524">
    <property type="term" value="F:ATP binding"/>
    <property type="evidence" value="ECO:0007669"/>
    <property type="project" value="UniProtKB-KW"/>
</dbReference>
<accession>A0A843VGH5</accession>
<dbReference type="InterPro" id="IPR045076">
    <property type="entry name" value="MutS"/>
</dbReference>
<evidence type="ECO:0000259" key="4">
    <source>
        <dbReference type="SMART" id="SM00534"/>
    </source>
</evidence>
<dbReference type="Pfam" id="PF00488">
    <property type="entry name" value="MutS_V"/>
    <property type="match status" value="1"/>
</dbReference>
<dbReference type="PANTHER" id="PTHR48466">
    <property type="entry name" value="OS10G0509000 PROTEIN-RELATED"/>
    <property type="match status" value="1"/>
</dbReference>
<evidence type="ECO:0000313" key="5">
    <source>
        <dbReference type="EMBL" id="MQL95488.1"/>
    </source>
</evidence>
<dbReference type="Proteomes" id="UP000652761">
    <property type="component" value="Unassembled WGS sequence"/>
</dbReference>
<comment type="caution">
    <text evidence="5">The sequence shown here is derived from an EMBL/GenBank/DDBJ whole genome shotgun (WGS) entry which is preliminary data.</text>
</comment>
<dbReference type="EMBL" id="NMUH01001798">
    <property type="protein sequence ID" value="MQL95488.1"/>
    <property type="molecule type" value="Genomic_DNA"/>
</dbReference>
<dbReference type="InterPro" id="IPR027417">
    <property type="entry name" value="P-loop_NTPase"/>
</dbReference>
<evidence type="ECO:0000256" key="1">
    <source>
        <dbReference type="ARBA" id="ARBA00022741"/>
    </source>
</evidence>
<evidence type="ECO:0000256" key="3">
    <source>
        <dbReference type="ARBA" id="ARBA00023125"/>
    </source>
</evidence>
<gene>
    <name evidence="5" type="ORF">Taro_028158</name>
</gene>
<dbReference type="AlphaFoldDB" id="A0A843VGH5"/>
<sequence length="557" mass="60819">MLKPALLSRSPAAVTFFPGNRRFTFRIRCDLRPGFQLSSTSSAAGERPPPSRASVLRDSLRVLEWDKVCDAVASFAGTLPGRDATKELMWRLDIGYDDSMGLLAETAAAVEMIKYGAGGLDLGGIDAVLVKSAINRASRGLPVNGTEAIAISSLLEFAEALQMTVKTAIKEDSDWGLQAPLAQQQRELQQQRSIFSSSDQGFGAAGFFSLPQQASFFLPFFLLFPLYQLMDKLTRNGGEVYSMEVSIINGRWCIKSAVDRYSTFDGLLLSSGPGSGSFIEPLSAVPLNDELQQARTLVAKAEEDVLSRLTDKMVSDLDDIRRRSELELADPDLDQLFRILCIEKVLRNDKIGSVSSEFWPGKYSLAFGGSFPELSAPGNEGMYIRTAGDVPGERTDGTLVSYSNQKRWKLYLRKAYHPLLLKHHQDSLEKARKDVTNATSVAEIEENPPVPVDFLVSTKTNVLVITGPNTGGKTIGLKTIGLASMMAKSGLYVLASEPVHIPWFDAVFADIGDEQSLVQSLSTFSGHLKQISANSELFNIGLASMSSIAQLMMIIFT</sequence>
<protein>
    <recommendedName>
        <fullName evidence="4">DNA mismatch repair proteins mutS family domain-containing protein</fullName>
    </recommendedName>
</protein>
<dbReference type="Gene3D" id="3.40.50.300">
    <property type="entry name" value="P-loop containing nucleotide triphosphate hydrolases"/>
    <property type="match status" value="1"/>
</dbReference>
<dbReference type="GO" id="GO:0030983">
    <property type="term" value="F:mismatched DNA binding"/>
    <property type="evidence" value="ECO:0007669"/>
    <property type="project" value="InterPro"/>
</dbReference>
<keyword evidence="1" id="KW-0547">Nucleotide-binding</keyword>
<dbReference type="PANTHER" id="PTHR48466:SF2">
    <property type="entry name" value="OS10G0509000 PROTEIN"/>
    <property type="match status" value="1"/>
</dbReference>
<dbReference type="OrthoDB" id="1924787at2759"/>
<keyword evidence="6" id="KW-1185">Reference proteome</keyword>
<organism evidence="5 6">
    <name type="scientific">Colocasia esculenta</name>
    <name type="common">Wild taro</name>
    <name type="synonym">Arum esculentum</name>
    <dbReference type="NCBI Taxonomy" id="4460"/>
    <lineage>
        <taxon>Eukaryota</taxon>
        <taxon>Viridiplantae</taxon>
        <taxon>Streptophyta</taxon>
        <taxon>Embryophyta</taxon>
        <taxon>Tracheophyta</taxon>
        <taxon>Spermatophyta</taxon>
        <taxon>Magnoliopsida</taxon>
        <taxon>Liliopsida</taxon>
        <taxon>Araceae</taxon>
        <taxon>Aroideae</taxon>
        <taxon>Colocasieae</taxon>
        <taxon>Colocasia</taxon>
    </lineage>
</organism>
<keyword evidence="2" id="KW-0067">ATP-binding</keyword>
<name>A0A843VGH5_COLES</name>
<keyword evidence="3" id="KW-0238">DNA-binding</keyword>
<dbReference type="GO" id="GO:0140664">
    <property type="term" value="F:ATP-dependent DNA damage sensor activity"/>
    <property type="evidence" value="ECO:0007669"/>
    <property type="project" value="InterPro"/>
</dbReference>
<dbReference type="SMART" id="SM00534">
    <property type="entry name" value="MUTSac"/>
    <property type="match status" value="1"/>
</dbReference>
<feature type="domain" description="DNA mismatch repair proteins mutS family" evidence="4">
    <location>
        <begin position="460"/>
        <end position="557"/>
    </location>
</feature>
<dbReference type="InterPro" id="IPR000432">
    <property type="entry name" value="DNA_mismatch_repair_MutS_C"/>
</dbReference>
<evidence type="ECO:0000313" key="6">
    <source>
        <dbReference type="Proteomes" id="UP000652761"/>
    </source>
</evidence>
<reference evidence="5" key="1">
    <citation type="submission" date="2017-07" db="EMBL/GenBank/DDBJ databases">
        <title>Taro Niue Genome Assembly and Annotation.</title>
        <authorList>
            <person name="Atibalentja N."/>
            <person name="Keating K."/>
            <person name="Fields C.J."/>
        </authorList>
    </citation>
    <scope>NUCLEOTIDE SEQUENCE</scope>
    <source>
        <strain evidence="5">Niue_2</strain>
        <tissue evidence="5">Leaf</tissue>
    </source>
</reference>
<evidence type="ECO:0000256" key="2">
    <source>
        <dbReference type="ARBA" id="ARBA00022840"/>
    </source>
</evidence>
<dbReference type="SUPFAM" id="SSF52540">
    <property type="entry name" value="P-loop containing nucleoside triphosphate hydrolases"/>
    <property type="match status" value="1"/>
</dbReference>
<proteinExistence type="predicted"/>
<dbReference type="GO" id="GO:0006298">
    <property type="term" value="P:mismatch repair"/>
    <property type="evidence" value="ECO:0007669"/>
    <property type="project" value="InterPro"/>
</dbReference>